<name>A0A9D2IUQ0_9FIRM</name>
<evidence type="ECO:0000313" key="3">
    <source>
        <dbReference type="Proteomes" id="UP000824041"/>
    </source>
</evidence>
<evidence type="ECO:0000313" key="2">
    <source>
        <dbReference type="EMBL" id="HIZ23132.1"/>
    </source>
</evidence>
<sequence>MNEKIYKTMSTSGACNLAVGIVVLVTGAAAGILMIISGAKLIKRKADILL</sequence>
<accession>A0A9D2IUQ0</accession>
<keyword evidence="1" id="KW-1133">Transmembrane helix</keyword>
<reference evidence="2" key="2">
    <citation type="submission" date="2021-04" db="EMBL/GenBank/DDBJ databases">
        <authorList>
            <person name="Gilroy R."/>
        </authorList>
    </citation>
    <scope>NUCLEOTIDE SEQUENCE</scope>
    <source>
        <strain evidence="2">14324</strain>
    </source>
</reference>
<keyword evidence="1" id="KW-0812">Transmembrane</keyword>
<evidence type="ECO:0000256" key="1">
    <source>
        <dbReference type="SAM" id="Phobius"/>
    </source>
</evidence>
<proteinExistence type="predicted"/>
<feature type="transmembrane region" description="Helical" evidence="1">
    <location>
        <begin position="17"/>
        <end position="36"/>
    </location>
</feature>
<dbReference type="EMBL" id="DXBU01000136">
    <property type="protein sequence ID" value="HIZ23132.1"/>
    <property type="molecule type" value="Genomic_DNA"/>
</dbReference>
<gene>
    <name evidence="2" type="ORF">IAA21_10110</name>
</gene>
<comment type="caution">
    <text evidence="2">The sequence shown here is derived from an EMBL/GenBank/DDBJ whole genome shotgun (WGS) entry which is preliminary data.</text>
</comment>
<keyword evidence="1" id="KW-0472">Membrane</keyword>
<reference evidence="2" key="1">
    <citation type="journal article" date="2021" name="PeerJ">
        <title>Extensive microbial diversity within the chicken gut microbiome revealed by metagenomics and culture.</title>
        <authorList>
            <person name="Gilroy R."/>
            <person name="Ravi A."/>
            <person name="Getino M."/>
            <person name="Pursley I."/>
            <person name="Horton D.L."/>
            <person name="Alikhan N.F."/>
            <person name="Baker D."/>
            <person name="Gharbi K."/>
            <person name="Hall N."/>
            <person name="Watson M."/>
            <person name="Adriaenssens E.M."/>
            <person name="Foster-Nyarko E."/>
            <person name="Jarju S."/>
            <person name="Secka A."/>
            <person name="Antonio M."/>
            <person name="Oren A."/>
            <person name="Chaudhuri R.R."/>
            <person name="La Ragione R."/>
            <person name="Hildebrand F."/>
            <person name="Pallen M.J."/>
        </authorList>
    </citation>
    <scope>NUCLEOTIDE SEQUENCE</scope>
    <source>
        <strain evidence="2">14324</strain>
    </source>
</reference>
<protein>
    <submittedName>
        <fullName evidence="2">Uncharacterized protein</fullName>
    </submittedName>
</protein>
<organism evidence="2 3">
    <name type="scientific">Candidatus Blautia faecigallinarum</name>
    <dbReference type="NCBI Taxonomy" id="2838488"/>
    <lineage>
        <taxon>Bacteria</taxon>
        <taxon>Bacillati</taxon>
        <taxon>Bacillota</taxon>
        <taxon>Clostridia</taxon>
        <taxon>Lachnospirales</taxon>
        <taxon>Lachnospiraceae</taxon>
        <taxon>Blautia</taxon>
    </lineage>
</organism>
<dbReference type="AlphaFoldDB" id="A0A9D2IUQ0"/>
<dbReference type="Proteomes" id="UP000824041">
    <property type="component" value="Unassembled WGS sequence"/>
</dbReference>